<feature type="region of interest" description="Disordered" evidence="1">
    <location>
        <begin position="1"/>
        <end position="58"/>
    </location>
</feature>
<protein>
    <submittedName>
        <fullName evidence="2">Uncharacterized protein</fullName>
    </submittedName>
</protein>
<sequence>GRNLAAPTTAPSSHASPSFHHHPLHLSRPNNEGRHTPLLPAHNTPPCKKTPPSLSLSPSRHLFPLAARRAQRPLYSHLTPLSLPSHPCTHHQQSLPPHFQQPMHVPLPPSARRHHRHHAPDVNAIPTDAPSRPPLPYSNLARQGSPFTTFLFFFFHTPSLPPHQPPRRPAGHYTATVEPPLHHQQSPFPLPSPPPLPTHACAPSHKPPTPTSASIFSDAAEPSRRRAPSLSRHQPTPRAHGHRLRHPPANAPPTCRTQLRAPRTLSPSLSPPTRCHPATTTSRTSLPFPPAAARHPERPRYPCNPPSRPASATSATRRRRLHRTPPFLVLPASPSSSSPRHQTPCCPLPMRPCPAGPATPWPAHVPTEPSLSPASPLSRNFLSLFF</sequence>
<proteinExistence type="predicted"/>
<gene>
    <name evidence="2" type="ORF">g.128309</name>
</gene>
<dbReference type="AlphaFoldDB" id="A0A1D1ZDT1"/>
<name>A0A1D1ZDT1_9ARAE</name>
<dbReference type="EMBL" id="GDJX01002876">
    <property type="protein sequence ID" value="JAT65060.1"/>
    <property type="molecule type" value="Transcribed_RNA"/>
</dbReference>
<evidence type="ECO:0000256" key="1">
    <source>
        <dbReference type="SAM" id="MobiDB-lite"/>
    </source>
</evidence>
<organism evidence="2">
    <name type="scientific">Anthurium amnicola</name>
    <dbReference type="NCBI Taxonomy" id="1678845"/>
    <lineage>
        <taxon>Eukaryota</taxon>
        <taxon>Viridiplantae</taxon>
        <taxon>Streptophyta</taxon>
        <taxon>Embryophyta</taxon>
        <taxon>Tracheophyta</taxon>
        <taxon>Spermatophyta</taxon>
        <taxon>Magnoliopsida</taxon>
        <taxon>Liliopsida</taxon>
        <taxon>Araceae</taxon>
        <taxon>Pothoideae</taxon>
        <taxon>Potheae</taxon>
        <taxon>Anthurium</taxon>
    </lineage>
</organism>
<evidence type="ECO:0000313" key="2">
    <source>
        <dbReference type="EMBL" id="JAT65060.1"/>
    </source>
</evidence>
<reference evidence="2" key="1">
    <citation type="submission" date="2015-07" db="EMBL/GenBank/DDBJ databases">
        <title>Transcriptome Assembly of Anthurium amnicola.</title>
        <authorList>
            <person name="Suzuki J."/>
        </authorList>
    </citation>
    <scope>NUCLEOTIDE SEQUENCE</scope>
</reference>
<feature type="compositionally biased region" description="Pro residues" evidence="1">
    <location>
        <begin position="188"/>
        <end position="197"/>
    </location>
</feature>
<feature type="compositionally biased region" description="Low complexity" evidence="1">
    <location>
        <begin position="1"/>
        <end position="18"/>
    </location>
</feature>
<accession>A0A1D1ZDT1</accession>
<feature type="compositionally biased region" description="Low complexity" evidence="1">
    <location>
        <begin position="259"/>
        <end position="273"/>
    </location>
</feature>
<feature type="region of interest" description="Disordered" evidence="1">
    <location>
        <begin position="161"/>
        <end position="321"/>
    </location>
</feature>
<feature type="non-terminal residue" evidence="2">
    <location>
        <position position="1"/>
    </location>
</feature>